<organism evidence="1 2">
    <name type="scientific">Croceifilum oryzae</name>
    <dbReference type="NCBI Taxonomy" id="1553429"/>
    <lineage>
        <taxon>Bacteria</taxon>
        <taxon>Bacillati</taxon>
        <taxon>Bacillota</taxon>
        <taxon>Bacilli</taxon>
        <taxon>Bacillales</taxon>
        <taxon>Thermoactinomycetaceae</taxon>
        <taxon>Croceifilum</taxon>
    </lineage>
</organism>
<reference evidence="1 2" key="1">
    <citation type="submission" date="2023-07" db="EMBL/GenBank/DDBJ databases">
        <title>Genomic Encyclopedia of Type Strains, Phase IV (KMG-IV): sequencing the most valuable type-strain genomes for metagenomic binning, comparative biology and taxonomic classification.</title>
        <authorList>
            <person name="Goeker M."/>
        </authorList>
    </citation>
    <scope>NUCLEOTIDE SEQUENCE [LARGE SCALE GENOMIC DNA]</scope>
    <source>
        <strain evidence="1 2">DSM 46876</strain>
    </source>
</reference>
<comment type="caution">
    <text evidence="1">The sequence shown here is derived from an EMBL/GenBank/DDBJ whole genome shotgun (WGS) entry which is preliminary data.</text>
</comment>
<accession>A0AAJ1THT1</accession>
<sequence length="68" mass="8151">MNKKKYVMLEFDEETGRVDIELGNMHVKNPDDIFMIHQAMKEYTERTERLLKVLIQMDNIKAPQQNLQ</sequence>
<dbReference type="RefSeq" id="WP_307254675.1">
    <property type="nucleotide sequence ID" value="NZ_JAUSUV010000017.1"/>
</dbReference>
<dbReference type="EMBL" id="JAUSUV010000017">
    <property type="protein sequence ID" value="MDQ0418749.1"/>
    <property type="molecule type" value="Genomic_DNA"/>
</dbReference>
<evidence type="ECO:0000313" key="2">
    <source>
        <dbReference type="Proteomes" id="UP001238450"/>
    </source>
</evidence>
<proteinExistence type="predicted"/>
<name>A0AAJ1THT1_9BACL</name>
<dbReference type="Proteomes" id="UP001238450">
    <property type="component" value="Unassembled WGS sequence"/>
</dbReference>
<dbReference type="AlphaFoldDB" id="A0AAJ1THT1"/>
<keyword evidence="2" id="KW-1185">Reference proteome</keyword>
<protein>
    <submittedName>
        <fullName evidence="1">Uncharacterized protein</fullName>
    </submittedName>
</protein>
<evidence type="ECO:0000313" key="1">
    <source>
        <dbReference type="EMBL" id="MDQ0418749.1"/>
    </source>
</evidence>
<gene>
    <name evidence="1" type="ORF">J2Z48_002953</name>
</gene>